<comment type="caution">
    <text evidence="1">The sequence shown here is derived from an EMBL/GenBank/DDBJ whole genome shotgun (WGS) entry which is preliminary data.</text>
</comment>
<organism evidence="1 2">
    <name type="scientific">Streptomyces smyrnaeus</name>
    <dbReference type="NCBI Taxonomy" id="1387713"/>
    <lineage>
        <taxon>Bacteria</taxon>
        <taxon>Bacillati</taxon>
        <taxon>Actinomycetota</taxon>
        <taxon>Actinomycetes</taxon>
        <taxon>Kitasatosporales</taxon>
        <taxon>Streptomycetaceae</taxon>
        <taxon>Streptomyces</taxon>
    </lineage>
</organism>
<dbReference type="RefSeq" id="WP_209209028.1">
    <property type="nucleotide sequence ID" value="NZ_JAFFZM010000001.1"/>
</dbReference>
<evidence type="ECO:0000313" key="1">
    <source>
        <dbReference type="EMBL" id="MBO8197211.1"/>
    </source>
</evidence>
<reference evidence="1 2" key="1">
    <citation type="submission" date="2021-02" db="EMBL/GenBank/DDBJ databases">
        <title>Streptomyces spirodelae sp. nov., isolated from duckweed.</title>
        <authorList>
            <person name="Saimee Y."/>
            <person name="Duangmal K."/>
        </authorList>
    </citation>
    <scope>NUCLEOTIDE SEQUENCE [LARGE SCALE GENOMIC DNA]</scope>
    <source>
        <strain evidence="1 2">DSM 42105</strain>
    </source>
</reference>
<dbReference type="EMBL" id="JAFFZM010000001">
    <property type="protein sequence ID" value="MBO8197211.1"/>
    <property type="molecule type" value="Genomic_DNA"/>
</dbReference>
<sequence>MGMSDADLCRQDMAKIGTAVDNIRIAVQKVTNLMGADTWAGTAADTWAGDFNGRMSSLNYLFESYPAEEQALITKAEQNEPK</sequence>
<evidence type="ECO:0000313" key="2">
    <source>
        <dbReference type="Proteomes" id="UP000721954"/>
    </source>
</evidence>
<dbReference type="Proteomes" id="UP000721954">
    <property type="component" value="Unassembled WGS sequence"/>
</dbReference>
<accession>A0ABS3XQ48</accession>
<name>A0ABS3XQ48_9ACTN</name>
<gene>
    <name evidence="1" type="ORF">JW613_02615</name>
</gene>
<evidence type="ECO:0008006" key="3">
    <source>
        <dbReference type="Google" id="ProtNLM"/>
    </source>
</evidence>
<proteinExistence type="predicted"/>
<dbReference type="GeneID" id="96257482"/>
<keyword evidence="2" id="KW-1185">Reference proteome</keyword>
<protein>
    <recommendedName>
        <fullName evidence="3">WXG100 family type VII secretion target</fullName>
    </recommendedName>
</protein>